<dbReference type="Proteomes" id="UP000054624">
    <property type="component" value="Unassembled WGS sequence"/>
</dbReference>
<protein>
    <submittedName>
        <fullName evidence="1">Uncharacterized protein</fullName>
    </submittedName>
</protein>
<accession>A0A158AF87</accession>
<keyword evidence="2" id="KW-1185">Reference proteome</keyword>
<sequence>MLFLFVEDDENVVAAFAELAASLGHHPDVARTGGEALRTTGQTRYDSFFMDIGLLEIATDGSFATTFAARVLRPKRVWSR</sequence>
<reference evidence="2" key="1">
    <citation type="submission" date="2016-01" db="EMBL/GenBank/DDBJ databases">
        <authorList>
            <person name="Peeters Charlotte."/>
        </authorList>
    </citation>
    <scope>NUCLEOTIDE SEQUENCE [LARGE SCALE GENOMIC DNA]</scope>
</reference>
<dbReference type="SUPFAM" id="SSF52172">
    <property type="entry name" value="CheY-like"/>
    <property type="match status" value="1"/>
</dbReference>
<evidence type="ECO:0000313" key="2">
    <source>
        <dbReference type="Proteomes" id="UP000054624"/>
    </source>
</evidence>
<organism evidence="1 2">
    <name type="scientific">Caballeronia temeraria</name>
    <dbReference type="NCBI Taxonomy" id="1777137"/>
    <lineage>
        <taxon>Bacteria</taxon>
        <taxon>Pseudomonadati</taxon>
        <taxon>Pseudomonadota</taxon>
        <taxon>Betaproteobacteria</taxon>
        <taxon>Burkholderiales</taxon>
        <taxon>Burkholderiaceae</taxon>
        <taxon>Caballeronia</taxon>
    </lineage>
</organism>
<name>A0A158AF87_9BURK</name>
<evidence type="ECO:0000313" key="1">
    <source>
        <dbReference type="EMBL" id="SAK56390.1"/>
    </source>
</evidence>
<dbReference type="Gene3D" id="3.40.50.2300">
    <property type="match status" value="1"/>
</dbReference>
<dbReference type="EMBL" id="FCOI02000006">
    <property type="protein sequence ID" value="SAK56390.1"/>
    <property type="molecule type" value="Genomic_DNA"/>
</dbReference>
<proteinExistence type="predicted"/>
<dbReference type="AlphaFoldDB" id="A0A158AF87"/>
<dbReference type="RefSeq" id="WP_244173308.1">
    <property type="nucleotide sequence ID" value="NZ_FCOI02000006.1"/>
</dbReference>
<dbReference type="STRING" id="1777137.AWB76_02281"/>
<dbReference type="InterPro" id="IPR011006">
    <property type="entry name" value="CheY-like_superfamily"/>
</dbReference>
<gene>
    <name evidence="1" type="ORF">AWB76_02281</name>
</gene>